<evidence type="ECO:0000313" key="2">
    <source>
        <dbReference type="Proteomes" id="UP001380953"/>
    </source>
</evidence>
<organism evidence="1 2">
    <name type="scientific">Saccharibacillus sacchari</name>
    <dbReference type="NCBI Taxonomy" id="456493"/>
    <lineage>
        <taxon>Bacteria</taxon>
        <taxon>Bacillati</taxon>
        <taxon>Bacillota</taxon>
        <taxon>Bacilli</taxon>
        <taxon>Bacillales</taxon>
        <taxon>Paenibacillaceae</taxon>
        <taxon>Saccharibacillus</taxon>
    </lineage>
</organism>
<keyword evidence="2" id="KW-1185">Reference proteome</keyword>
<reference evidence="1" key="1">
    <citation type="submission" date="2024-03" db="EMBL/GenBank/DDBJ databases">
        <title>Whole genome sequecning of epiphytes from Marcgravia umbellata leaves.</title>
        <authorList>
            <person name="Kumar G."/>
            <person name="Savka M.A."/>
        </authorList>
    </citation>
    <scope>NUCLEOTIDE SEQUENCE</scope>
    <source>
        <strain evidence="1">RIT_BL5</strain>
    </source>
</reference>
<protein>
    <submittedName>
        <fullName evidence="1">Uncharacterized protein</fullName>
    </submittedName>
</protein>
<evidence type="ECO:0000313" key="1">
    <source>
        <dbReference type="EMBL" id="MEJ8307214.1"/>
    </source>
</evidence>
<dbReference type="Proteomes" id="UP001380953">
    <property type="component" value="Unassembled WGS sequence"/>
</dbReference>
<proteinExistence type="predicted"/>
<name>A0ACC6PJZ4_9BACL</name>
<sequence length="82" mass="9816">MDAKHEEKKQHEQNQQDQNREGAHDHPEQYPTENESLFDMHEEEQNVDPLPMEDIRMEQQEEKDKDATKQRSSSNDKYNSGF</sequence>
<comment type="caution">
    <text evidence="1">The sequence shown here is derived from an EMBL/GenBank/DDBJ whole genome shotgun (WGS) entry which is preliminary data.</text>
</comment>
<gene>
    <name evidence="1" type="ORF">WKI47_25165</name>
</gene>
<accession>A0ACC6PJZ4</accession>
<dbReference type="EMBL" id="JBBKAR010000061">
    <property type="protein sequence ID" value="MEJ8307214.1"/>
    <property type="molecule type" value="Genomic_DNA"/>
</dbReference>